<reference evidence="1 2" key="1">
    <citation type="submission" date="2011-02" db="EMBL/GenBank/DDBJ databases">
        <title>The Genome Sequence of Sphaeroforma arctica JP610.</title>
        <authorList>
            <consortium name="The Broad Institute Genome Sequencing Platform"/>
            <person name="Russ C."/>
            <person name="Cuomo C."/>
            <person name="Young S.K."/>
            <person name="Zeng Q."/>
            <person name="Gargeya S."/>
            <person name="Alvarado L."/>
            <person name="Berlin A."/>
            <person name="Chapman S.B."/>
            <person name="Chen Z."/>
            <person name="Freedman E."/>
            <person name="Gellesch M."/>
            <person name="Goldberg J."/>
            <person name="Griggs A."/>
            <person name="Gujja S."/>
            <person name="Heilman E."/>
            <person name="Heiman D."/>
            <person name="Howarth C."/>
            <person name="Mehta T."/>
            <person name="Neiman D."/>
            <person name="Pearson M."/>
            <person name="Roberts A."/>
            <person name="Saif S."/>
            <person name="Shea T."/>
            <person name="Shenoy N."/>
            <person name="Sisk P."/>
            <person name="Stolte C."/>
            <person name="Sykes S."/>
            <person name="White J."/>
            <person name="Yandava C."/>
            <person name="Burger G."/>
            <person name="Gray M.W."/>
            <person name="Holland P.W.H."/>
            <person name="King N."/>
            <person name="Lang F.B.F."/>
            <person name="Roger A.J."/>
            <person name="Ruiz-Trillo I."/>
            <person name="Haas B."/>
            <person name="Nusbaum C."/>
            <person name="Birren B."/>
        </authorList>
    </citation>
    <scope>NUCLEOTIDE SEQUENCE [LARGE SCALE GENOMIC DNA]</scope>
    <source>
        <strain evidence="1 2">JP610</strain>
    </source>
</reference>
<organism evidence="1 2">
    <name type="scientific">Sphaeroforma arctica JP610</name>
    <dbReference type="NCBI Taxonomy" id="667725"/>
    <lineage>
        <taxon>Eukaryota</taxon>
        <taxon>Ichthyosporea</taxon>
        <taxon>Ichthyophonida</taxon>
        <taxon>Sphaeroforma</taxon>
    </lineage>
</organism>
<dbReference type="GeneID" id="25904825"/>
<dbReference type="RefSeq" id="XP_014157336.1">
    <property type="nucleotide sequence ID" value="XM_014301861.1"/>
</dbReference>
<accession>A0A0L0G3I9</accession>
<sequence length="269" mass="29860">MVPEFVANYNAAYSSVIDNTPYTLETSRVYPHHTDSHVEAVLDEALGCTEPTVSLTQMPLLRDEQAAVAVEKARASQKLSADRYRINPPMIKIGREVLYTPIAPPGAQIRQGLAGTRYSAGACGTLLNKEYRMHLKNIMACIPPIGRKDRRPMGTIAATPFGQWFCYSSQFADEDDDHTRSVVKAFRTSVPAQRYFGACNGAFRHWNVVLNATGRSRGDDFTLDDETHFLFHAPNIPIPIPNAKTGLTDLKKAYLFANNRAERGSQLAK</sequence>
<dbReference type="EMBL" id="KQ241834">
    <property type="protein sequence ID" value="KNC83434.1"/>
    <property type="molecule type" value="Genomic_DNA"/>
</dbReference>
<name>A0A0L0G3I9_9EUKA</name>
<gene>
    <name evidence="1" type="ORF">SARC_04321</name>
</gene>
<dbReference type="Proteomes" id="UP000054560">
    <property type="component" value="Unassembled WGS sequence"/>
</dbReference>
<evidence type="ECO:0000313" key="2">
    <source>
        <dbReference type="Proteomes" id="UP000054560"/>
    </source>
</evidence>
<evidence type="ECO:0000313" key="1">
    <source>
        <dbReference type="EMBL" id="KNC83434.1"/>
    </source>
</evidence>
<protein>
    <submittedName>
        <fullName evidence="1">Uncharacterized protein</fullName>
    </submittedName>
</protein>
<keyword evidence="2" id="KW-1185">Reference proteome</keyword>
<proteinExistence type="predicted"/>
<dbReference type="AlphaFoldDB" id="A0A0L0G3I9"/>